<gene>
    <name evidence="1" type="ORF">DW068_17760</name>
</gene>
<evidence type="ECO:0000313" key="1">
    <source>
        <dbReference type="EMBL" id="RHK30908.1"/>
    </source>
</evidence>
<name>A0A415G2A7_9FIRM</name>
<dbReference type="Proteomes" id="UP000283497">
    <property type="component" value="Unassembled WGS sequence"/>
</dbReference>
<sequence length="343" mass="40165">MKEINTNTLLGIDTVEVNITAGKDINIKETEFFHSRTGVRIGRITKRSGKENGYCMSICFPKLLRKDNREPFTISDSIYLDTVVCEIQTQLMSLFKTNIKDIYVKSVEVNATAQLKNPKNIKPIMNLFSLMFVQSEQKGHKVFHGENNTAYNNIPFSKNIFRKVEQTESLHTARMGHCRYSWKIYDKGRELMEKGKAKKDKGILRVEQKISARGLKYIKVPLRLDEFLVSNNISKLVEQYKREFKEFLRIYWWSDRKERFPDCLVNTILLELEENKGQPLMVAKMHKELLYIDIDIFKRACLKFYPSKKTALQAVRRVKQSQAVMYHEKTIAELVQIFRAIIC</sequence>
<dbReference type="AlphaFoldDB" id="A0A415G2A7"/>
<proteinExistence type="predicted"/>
<protein>
    <submittedName>
        <fullName evidence="1">Uncharacterized protein</fullName>
    </submittedName>
</protein>
<organism evidence="1 2">
    <name type="scientific">Anaerobutyricum hallii</name>
    <dbReference type="NCBI Taxonomy" id="39488"/>
    <lineage>
        <taxon>Bacteria</taxon>
        <taxon>Bacillati</taxon>
        <taxon>Bacillota</taxon>
        <taxon>Clostridia</taxon>
        <taxon>Lachnospirales</taxon>
        <taxon>Lachnospiraceae</taxon>
        <taxon>Anaerobutyricum</taxon>
    </lineage>
</organism>
<reference evidence="1 2" key="1">
    <citation type="submission" date="2018-08" db="EMBL/GenBank/DDBJ databases">
        <title>A genome reference for cultivated species of the human gut microbiota.</title>
        <authorList>
            <person name="Zou Y."/>
            <person name="Xue W."/>
            <person name="Luo G."/>
        </authorList>
    </citation>
    <scope>NUCLEOTIDE SEQUENCE [LARGE SCALE GENOMIC DNA]</scope>
    <source>
        <strain evidence="1 2">AF45-14BH</strain>
    </source>
</reference>
<comment type="caution">
    <text evidence="1">The sequence shown here is derived from an EMBL/GenBank/DDBJ whole genome shotgun (WGS) entry which is preliminary data.</text>
</comment>
<dbReference type="EMBL" id="QRNJ01000162">
    <property type="protein sequence ID" value="RHK30908.1"/>
    <property type="molecule type" value="Genomic_DNA"/>
</dbReference>
<dbReference type="RefSeq" id="WP_118315449.1">
    <property type="nucleotide sequence ID" value="NZ_CAJLIF010000004.1"/>
</dbReference>
<evidence type="ECO:0000313" key="2">
    <source>
        <dbReference type="Proteomes" id="UP000283497"/>
    </source>
</evidence>
<accession>A0A415G2A7</accession>